<protein>
    <submittedName>
        <fullName evidence="2">Uncharacterized protein</fullName>
    </submittedName>
</protein>
<feature type="transmembrane region" description="Helical" evidence="1">
    <location>
        <begin position="31"/>
        <end position="51"/>
    </location>
</feature>
<dbReference type="EMBL" id="VORY01000005">
    <property type="protein sequence ID" value="TXD94377.1"/>
    <property type="molecule type" value="Genomic_DNA"/>
</dbReference>
<keyword evidence="3" id="KW-1185">Reference proteome</keyword>
<evidence type="ECO:0000313" key="2">
    <source>
        <dbReference type="EMBL" id="TXD94377.1"/>
    </source>
</evidence>
<dbReference type="Proteomes" id="UP000321367">
    <property type="component" value="Unassembled WGS sequence"/>
</dbReference>
<reference evidence="2 3" key="1">
    <citation type="submission" date="2019-08" db="EMBL/GenBank/DDBJ databases">
        <title>Genome sequence of Gillisia hiemivivida IC154 (type strain).</title>
        <authorList>
            <person name="Bowman J.P."/>
        </authorList>
    </citation>
    <scope>NUCLEOTIDE SEQUENCE [LARGE SCALE GENOMIC DNA]</scope>
    <source>
        <strain evidence="2 3">IC154</strain>
    </source>
</reference>
<gene>
    <name evidence="2" type="ORF">ES724_06945</name>
</gene>
<proteinExistence type="predicted"/>
<dbReference type="AlphaFoldDB" id="A0A5C6ZVL0"/>
<comment type="caution">
    <text evidence="2">The sequence shown here is derived from an EMBL/GenBank/DDBJ whole genome shotgun (WGS) entry which is preliminary data.</text>
</comment>
<organism evidence="2 3">
    <name type="scientific">Gillisia hiemivivida</name>
    <dbReference type="NCBI Taxonomy" id="291190"/>
    <lineage>
        <taxon>Bacteria</taxon>
        <taxon>Pseudomonadati</taxon>
        <taxon>Bacteroidota</taxon>
        <taxon>Flavobacteriia</taxon>
        <taxon>Flavobacteriales</taxon>
        <taxon>Flavobacteriaceae</taxon>
        <taxon>Gillisia</taxon>
    </lineage>
</organism>
<keyword evidence="1" id="KW-0812">Transmembrane</keyword>
<dbReference type="OrthoDB" id="1367298at2"/>
<evidence type="ECO:0000256" key="1">
    <source>
        <dbReference type="SAM" id="Phobius"/>
    </source>
</evidence>
<keyword evidence="1" id="KW-1133">Transmembrane helix</keyword>
<feature type="transmembrane region" description="Helical" evidence="1">
    <location>
        <begin position="7"/>
        <end position="25"/>
    </location>
</feature>
<accession>A0A5C6ZVL0</accession>
<name>A0A5C6ZVL0_9FLAO</name>
<sequence>MKSSGIFFLVLTSIVLVLVAIFSVLNFPFPLVFYLVCFGQLLLIITVYKVLKEDYKPDSTFDEFYEKETGDTKE</sequence>
<evidence type="ECO:0000313" key="3">
    <source>
        <dbReference type="Proteomes" id="UP000321367"/>
    </source>
</evidence>
<keyword evidence="1" id="KW-0472">Membrane</keyword>